<dbReference type="OrthoDB" id="9800309at2"/>
<feature type="transmembrane region" description="Helical" evidence="1">
    <location>
        <begin position="250"/>
        <end position="271"/>
    </location>
</feature>
<dbReference type="RefSeq" id="WP_073182808.1">
    <property type="nucleotide sequence ID" value="NZ_FQXI01000001.1"/>
</dbReference>
<dbReference type="EMBL" id="FQXI01000001">
    <property type="protein sequence ID" value="SHG95309.1"/>
    <property type="molecule type" value="Genomic_DNA"/>
</dbReference>
<dbReference type="Proteomes" id="UP000184032">
    <property type="component" value="Unassembled WGS sequence"/>
</dbReference>
<feature type="transmembrane region" description="Helical" evidence="1">
    <location>
        <begin position="70"/>
        <end position="90"/>
    </location>
</feature>
<protein>
    <submittedName>
        <fullName evidence="2">ABC-2 type transport system permease protein</fullName>
    </submittedName>
</protein>
<keyword evidence="3" id="KW-1185">Reference proteome</keyword>
<accession>A0A1M5P1K6</accession>
<keyword evidence="1" id="KW-0812">Transmembrane</keyword>
<evidence type="ECO:0000256" key="1">
    <source>
        <dbReference type="SAM" id="Phobius"/>
    </source>
</evidence>
<dbReference type="PANTHER" id="PTHR43471">
    <property type="entry name" value="ABC TRANSPORTER PERMEASE"/>
    <property type="match status" value="1"/>
</dbReference>
<feature type="transmembrane region" description="Helical" evidence="1">
    <location>
        <begin position="128"/>
        <end position="150"/>
    </location>
</feature>
<evidence type="ECO:0000313" key="2">
    <source>
        <dbReference type="EMBL" id="SHG95309.1"/>
    </source>
</evidence>
<dbReference type="PANTHER" id="PTHR43471:SF12">
    <property type="entry name" value="HYPOTHETICAL MEMBRANE PROTEIN, CONSERVED"/>
    <property type="match status" value="1"/>
</dbReference>
<feature type="transmembrane region" description="Helical" evidence="1">
    <location>
        <begin position="14"/>
        <end position="35"/>
    </location>
</feature>
<dbReference type="AlphaFoldDB" id="A0A1M5P1K6"/>
<keyword evidence="1" id="KW-0472">Membrane</keyword>
<dbReference type="GO" id="GO:0005886">
    <property type="term" value="C:plasma membrane"/>
    <property type="evidence" value="ECO:0007669"/>
    <property type="project" value="UniProtKB-SubCell"/>
</dbReference>
<proteinExistence type="predicted"/>
<sequence length="278" mass="31106">MIFSKEFKSNLGKMIAWVVVLSILIGLLLALYPMMLDINMKSMFDTFVDSLSPSLKMILGFEEEIDYTNLGQYVAFIFQYIAVLIAIFSMQLGGSSLSKEQEYGTIQYLYSNPITRYEIVTQKVLSNILTYVVFLVLIMGITFGLSYIIPIDASANVDNIINSKGFLIDIIKIFVALLGSGLVYMSIGYFFSSISKSSALSDGISVLFVFFTVILIMTGKVFGSLFSSIINMFPLEVFKPIKFVVTNISLMGVGINLIIIIIFILLTYIIYNSKDLKF</sequence>
<reference evidence="2 3" key="1">
    <citation type="submission" date="2016-11" db="EMBL/GenBank/DDBJ databases">
        <authorList>
            <person name="Jaros S."/>
            <person name="Januszkiewicz K."/>
            <person name="Wedrychowicz H."/>
        </authorList>
    </citation>
    <scope>NUCLEOTIDE SEQUENCE [LARGE SCALE GENOMIC DNA]</scope>
    <source>
        <strain evidence="2 3">DSM 21120</strain>
    </source>
</reference>
<evidence type="ECO:0000313" key="3">
    <source>
        <dbReference type="Proteomes" id="UP000184032"/>
    </source>
</evidence>
<dbReference type="Pfam" id="PF12679">
    <property type="entry name" value="ABC2_membrane_2"/>
    <property type="match status" value="1"/>
</dbReference>
<dbReference type="STRING" id="1120995.SAMN02745245_00134"/>
<organism evidence="2 3">
    <name type="scientific">Anaerosphaera aminiphila DSM 21120</name>
    <dbReference type="NCBI Taxonomy" id="1120995"/>
    <lineage>
        <taxon>Bacteria</taxon>
        <taxon>Bacillati</taxon>
        <taxon>Bacillota</taxon>
        <taxon>Tissierellia</taxon>
        <taxon>Tissierellales</taxon>
        <taxon>Peptoniphilaceae</taxon>
        <taxon>Anaerosphaera</taxon>
    </lineage>
</organism>
<name>A0A1M5P1K6_9FIRM</name>
<keyword evidence="1" id="KW-1133">Transmembrane helix</keyword>
<gene>
    <name evidence="2" type="ORF">SAMN02745245_00134</name>
</gene>
<feature type="transmembrane region" description="Helical" evidence="1">
    <location>
        <begin position="204"/>
        <end position="230"/>
    </location>
</feature>
<dbReference type="GO" id="GO:0140359">
    <property type="term" value="F:ABC-type transporter activity"/>
    <property type="evidence" value="ECO:0007669"/>
    <property type="project" value="InterPro"/>
</dbReference>
<feature type="transmembrane region" description="Helical" evidence="1">
    <location>
        <begin position="170"/>
        <end position="192"/>
    </location>
</feature>